<comment type="subcellular location">
    <subcellularLocation>
        <location evidence="1">Cell outer membrane</location>
    </subcellularLocation>
</comment>
<feature type="domain" description="TonB-dependent receptor-like beta-barrel" evidence="4">
    <location>
        <begin position="8"/>
        <end position="53"/>
    </location>
</feature>
<dbReference type="InterPro" id="IPR000531">
    <property type="entry name" value="Beta-barrel_TonB"/>
</dbReference>
<reference evidence="5" key="1">
    <citation type="journal article" date="2014" name="Front. Microbiol.">
        <title>High frequency of phylogenetically diverse reductive dehalogenase-homologous genes in deep subseafloor sedimentary metagenomes.</title>
        <authorList>
            <person name="Kawai M."/>
            <person name="Futagami T."/>
            <person name="Toyoda A."/>
            <person name="Takaki Y."/>
            <person name="Nishi S."/>
            <person name="Hori S."/>
            <person name="Arai W."/>
            <person name="Tsubouchi T."/>
            <person name="Morono Y."/>
            <person name="Uchiyama I."/>
            <person name="Ito T."/>
            <person name="Fujiyama A."/>
            <person name="Inagaki F."/>
            <person name="Takami H."/>
        </authorList>
    </citation>
    <scope>NUCLEOTIDE SEQUENCE</scope>
    <source>
        <strain evidence="5">Expedition CK06-06</strain>
    </source>
</reference>
<evidence type="ECO:0000256" key="1">
    <source>
        <dbReference type="ARBA" id="ARBA00004442"/>
    </source>
</evidence>
<dbReference type="GO" id="GO:0009279">
    <property type="term" value="C:cell outer membrane"/>
    <property type="evidence" value="ECO:0007669"/>
    <property type="project" value="UniProtKB-SubCell"/>
</dbReference>
<dbReference type="AlphaFoldDB" id="X1M5U3"/>
<feature type="non-terminal residue" evidence="5">
    <location>
        <position position="54"/>
    </location>
</feature>
<dbReference type="Gene3D" id="2.40.170.20">
    <property type="entry name" value="TonB-dependent receptor, beta-barrel domain"/>
    <property type="match status" value="1"/>
</dbReference>
<protein>
    <recommendedName>
        <fullName evidence="4">TonB-dependent receptor-like beta-barrel domain-containing protein</fullName>
    </recommendedName>
</protein>
<sequence>MFYTGISGRGFIIAQPDLDPETSFNLDGGLKFIFKRIFVGVYAFYYEIDDLIER</sequence>
<dbReference type="Pfam" id="PF00593">
    <property type="entry name" value="TonB_dep_Rec_b-barrel"/>
    <property type="match status" value="1"/>
</dbReference>
<proteinExistence type="predicted"/>
<dbReference type="EMBL" id="BARU01047781">
    <property type="protein sequence ID" value="GAI01749.1"/>
    <property type="molecule type" value="Genomic_DNA"/>
</dbReference>
<evidence type="ECO:0000313" key="5">
    <source>
        <dbReference type="EMBL" id="GAI01749.1"/>
    </source>
</evidence>
<evidence type="ECO:0000256" key="3">
    <source>
        <dbReference type="ARBA" id="ARBA00023237"/>
    </source>
</evidence>
<keyword evidence="3" id="KW-0998">Cell outer membrane</keyword>
<comment type="caution">
    <text evidence="5">The sequence shown here is derived from an EMBL/GenBank/DDBJ whole genome shotgun (WGS) entry which is preliminary data.</text>
</comment>
<keyword evidence="2" id="KW-0472">Membrane</keyword>
<dbReference type="SUPFAM" id="SSF56935">
    <property type="entry name" value="Porins"/>
    <property type="match status" value="1"/>
</dbReference>
<evidence type="ECO:0000256" key="2">
    <source>
        <dbReference type="ARBA" id="ARBA00023136"/>
    </source>
</evidence>
<evidence type="ECO:0000259" key="4">
    <source>
        <dbReference type="Pfam" id="PF00593"/>
    </source>
</evidence>
<dbReference type="InterPro" id="IPR036942">
    <property type="entry name" value="Beta-barrel_TonB_sf"/>
</dbReference>
<gene>
    <name evidence="5" type="ORF">S03H2_71410</name>
</gene>
<accession>X1M5U3</accession>
<organism evidence="5">
    <name type="scientific">marine sediment metagenome</name>
    <dbReference type="NCBI Taxonomy" id="412755"/>
    <lineage>
        <taxon>unclassified sequences</taxon>
        <taxon>metagenomes</taxon>
        <taxon>ecological metagenomes</taxon>
    </lineage>
</organism>
<name>X1M5U3_9ZZZZ</name>